<evidence type="ECO:0000256" key="3">
    <source>
        <dbReference type="ARBA" id="ARBA00022475"/>
    </source>
</evidence>
<evidence type="ECO:0000256" key="6">
    <source>
        <dbReference type="ARBA" id="ARBA00023136"/>
    </source>
</evidence>
<dbReference type="InterPro" id="IPR043148">
    <property type="entry name" value="TagF_C"/>
</dbReference>
<dbReference type="PANTHER" id="PTHR37316:SF1">
    <property type="entry name" value="TEICHOIC ACID GLYCEROL-PHOSPHATE PRIMASE"/>
    <property type="match status" value="1"/>
</dbReference>
<dbReference type="GO" id="GO:0005886">
    <property type="term" value="C:plasma membrane"/>
    <property type="evidence" value="ECO:0007669"/>
    <property type="project" value="UniProtKB-SubCell"/>
</dbReference>
<keyword evidence="3" id="KW-1003">Cell membrane</keyword>
<evidence type="ECO:0008006" key="9">
    <source>
        <dbReference type="Google" id="ProtNLM"/>
    </source>
</evidence>
<organism evidence="7 8">
    <name type="scientific">Virgibacillus indicus</name>
    <dbReference type="NCBI Taxonomy" id="2024554"/>
    <lineage>
        <taxon>Bacteria</taxon>
        <taxon>Bacillati</taxon>
        <taxon>Bacillota</taxon>
        <taxon>Bacilli</taxon>
        <taxon>Bacillales</taxon>
        <taxon>Bacillaceae</taxon>
        <taxon>Virgibacillus</taxon>
    </lineage>
</organism>
<dbReference type="Gene3D" id="3.40.50.11820">
    <property type="match status" value="1"/>
</dbReference>
<evidence type="ECO:0000256" key="1">
    <source>
        <dbReference type="ARBA" id="ARBA00004202"/>
    </source>
</evidence>
<keyword evidence="8" id="KW-1185">Reference proteome</keyword>
<proteinExistence type="inferred from homology"/>
<dbReference type="AlphaFoldDB" id="A0A265N9L6"/>
<keyword evidence="6" id="KW-0472">Membrane</keyword>
<comment type="caution">
    <text evidence="7">The sequence shown here is derived from an EMBL/GenBank/DDBJ whole genome shotgun (WGS) entry which is preliminary data.</text>
</comment>
<dbReference type="GO" id="GO:0047355">
    <property type="term" value="F:CDP-glycerol glycerophosphotransferase activity"/>
    <property type="evidence" value="ECO:0007669"/>
    <property type="project" value="InterPro"/>
</dbReference>
<dbReference type="InterPro" id="IPR051612">
    <property type="entry name" value="Teichoic_Acid_Biosynth"/>
</dbReference>
<dbReference type="EMBL" id="NPMS01000005">
    <property type="protein sequence ID" value="OZU88511.1"/>
    <property type="molecule type" value="Genomic_DNA"/>
</dbReference>
<gene>
    <name evidence="7" type="ORF">CIL03_12105</name>
</gene>
<evidence type="ECO:0000256" key="2">
    <source>
        <dbReference type="ARBA" id="ARBA00010488"/>
    </source>
</evidence>
<reference evidence="7 8" key="1">
    <citation type="submission" date="2017-08" db="EMBL/GenBank/DDBJ databases">
        <title>Virgibacillus indicus sp. nov. and Virgibacillus profoundi sp. nov, two moderately halophilic bacteria isolated from marine sediment by using the Microfluidic Streak Plate.</title>
        <authorList>
            <person name="Xu B."/>
            <person name="Hu B."/>
            <person name="Wang J."/>
            <person name="Zhu Y."/>
            <person name="Huang L."/>
            <person name="Du W."/>
            <person name="Huang Y."/>
        </authorList>
    </citation>
    <scope>NUCLEOTIDE SEQUENCE [LARGE SCALE GENOMIC DNA]</scope>
    <source>
        <strain evidence="7 8">IO3-P2-C2</strain>
    </source>
</reference>
<keyword evidence="5" id="KW-0777">Teichoic acid biosynthesis</keyword>
<comment type="subcellular location">
    <subcellularLocation>
        <location evidence="1">Cell membrane</location>
        <topology evidence="1">Peripheral membrane protein</topology>
    </subcellularLocation>
</comment>
<evidence type="ECO:0000313" key="7">
    <source>
        <dbReference type="EMBL" id="OZU88511.1"/>
    </source>
</evidence>
<accession>A0A265N9L6</accession>
<dbReference type="InterPro" id="IPR043149">
    <property type="entry name" value="TagF_N"/>
</dbReference>
<dbReference type="PANTHER" id="PTHR37316">
    <property type="entry name" value="TEICHOIC ACID GLYCEROL-PHOSPHATE PRIMASE"/>
    <property type="match status" value="1"/>
</dbReference>
<evidence type="ECO:0000313" key="8">
    <source>
        <dbReference type="Proteomes" id="UP000216498"/>
    </source>
</evidence>
<dbReference type="GO" id="GO:0019350">
    <property type="term" value="P:teichoic acid biosynthetic process"/>
    <property type="evidence" value="ECO:0007669"/>
    <property type="project" value="UniProtKB-KW"/>
</dbReference>
<dbReference type="SUPFAM" id="SSF53756">
    <property type="entry name" value="UDP-Glycosyltransferase/glycogen phosphorylase"/>
    <property type="match status" value="1"/>
</dbReference>
<dbReference type="Pfam" id="PF04464">
    <property type="entry name" value="Glyphos_transf"/>
    <property type="match status" value="1"/>
</dbReference>
<sequence length="361" mass="41921">MLPLKKKTVFIASFGQNTLFTAEALEKYTDQTVIILKTKKCMLHFDSSARRKVIPFRLANPIGWFIAVFHLATSQKVFADNYYGILAAAKFRQHTKCIQLWHAAGAVKKFGLKDLSLGERRPSACRRFKKVYQRFDYVVVGSERMTAIFQEAFGLAGNRFLRKGVPRTDFFFNEEMKIKAKQSITHNFPIITEKKVILYAPTYRDDELTMNQIMIDVDKIYDRLKEDYILLISIHPAVTLDDFQMYPDFLFNVSNYPINHILLISDVLITDYSSVMFEFSLLNKPMVFYAYDLEEYSRTKGLWEDYESLVPGPVVQSTDQIIEVLVKEISSRNMITEFSKEWNTYSNGRSSEALIKAIYFS</sequence>
<evidence type="ECO:0000256" key="5">
    <source>
        <dbReference type="ARBA" id="ARBA00022944"/>
    </source>
</evidence>
<dbReference type="InterPro" id="IPR007554">
    <property type="entry name" value="Glycerophosphate_synth"/>
</dbReference>
<dbReference type="Proteomes" id="UP000216498">
    <property type="component" value="Unassembled WGS sequence"/>
</dbReference>
<comment type="similarity">
    <text evidence="2">Belongs to the CDP-glycerol glycerophosphotransferase family.</text>
</comment>
<evidence type="ECO:0000256" key="4">
    <source>
        <dbReference type="ARBA" id="ARBA00022679"/>
    </source>
</evidence>
<name>A0A265N9L6_9BACI</name>
<keyword evidence="4" id="KW-0808">Transferase</keyword>
<protein>
    <recommendedName>
        <fullName evidence="9">CDP-glycerol--glycerophosphate glycerophosphotransferase</fullName>
    </recommendedName>
</protein>
<dbReference type="Gene3D" id="3.40.50.12580">
    <property type="match status" value="1"/>
</dbReference>
<dbReference type="OrthoDB" id="9811865at2"/>